<keyword evidence="2 13" id="KW-0723">Serine/threonine-protein kinase</keyword>
<dbReference type="InterPro" id="IPR011009">
    <property type="entry name" value="Kinase-like_dom_sf"/>
</dbReference>
<protein>
    <submittedName>
        <fullName evidence="13">Serine/threonine protein kinase, putative</fullName>
    </submittedName>
</protein>
<dbReference type="PROSITE" id="PS50011">
    <property type="entry name" value="PROTEIN_KINASE_DOM"/>
    <property type="match status" value="1"/>
</dbReference>
<feature type="region of interest" description="Disordered" evidence="11">
    <location>
        <begin position="2148"/>
        <end position="2169"/>
    </location>
</feature>
<feature type="compositionally biased region" description="Polar residues" evidence="11">
    <location>
        <begin position="1001"/>
        <end position="1017"/>
    </location>
</feature>
<dbReference type="SMART" id="SM00220">
    <property type="entry name" value="S_TKc"/>
    <property type="match status" value="1"/>
</dbReference>
<feature type="domain" description="Protein kinase" evidence="12">
    <location>
        <begin position="1206"/>
        <end position="1458"/>
    </location>
</feature>
<feature type="active site" description="Proton acceptor" evidence="7">
    <location>
        <position position="1331"/>
    </location>
</feature>
<feature type="region of interest" description="Disordered" evidence="11">
    <location>
        <begin position="3833"/>
        <end position="3856"/>
    </location>
</feature>
<feature type="compositionally biased region" description="Basic and acidic residues" evidence="11">
    <location>
        <begin position="721"/>
        <end position="734"/>
    </location>
</feature>
<dbReference type="InterPro" id="IPR017441">
    <property type="entry name" value="Protein_kinase_ATP_BS"/>
</dbReference>
<evidence type="ECO:0000256" key="6">
    <source>
        <dbReference type="ARBA" id="ARBA00022840"/>
    </source>
</evidence>
<feature type="binding site" evidence="8">
    <location>
        <position position="1235"/>
    </location>
    <ligand>
        <name>ATP</name>
        <dbReference type="ChEBI" id="CHEBI:30616"/>
    </ligand>
</feature>
<feature type="region of interest" description="Disordered" evidence="11">
    <location>
        <begin position="990"/>
        <end position="1046"/>
    </location>
</feature>
<organism evidence="13 14">
    <name type="scientific">Plasmodium ovale</name>
    <name type="common">malaria parasite P. ovale</name>
    <dbReference type="NCBI Taxonomy" id="36330"/>
    <lineage>
        <taxon>Eukaryota</taxon>
        <taxon>Sar</taxon>
        <taxon>Alveolata</taxon>
        <taxon>Apicomplexa</taxon>
        <taxon>Aconoidasida</taxon>
        <taxon>Haemosporida</taxon>
        <taxon>Plasmodiidae</taxon>
        <taxon>Plasmodium</taxon>
        <taxon>Plasmodium (Plasmodium)</taxon>
    </lineage>
</organism>
<evidence type="ECO:0000256" key="9">
    <source>
        <dbReference type="PIRSR" id="PIRSR630616-3"/>
    </source>
</evidence>
<evidence type="ECO:0000313" key="14">
    <source>
        <dbReference type="Proteomes" id="UP000243200"/>
    </source>
</evidence>
<feature type="compositionally biased region" description="Polar residues" evidence="11">
    <location>
        <begin position="2035"/>
        <end position="2044"/>
    </location>
</feature>
<comment type="subunit">
    <text evidence="1">Monomer.</text>
</comment>
<evidence type="ECO:0000256" key="2">
    <source>
        <dbReference type="ARBA" id="ARBA00022527"/>
    </source>
</evidence>
<feature type="compositionally biased region" description="Basic and acidic residues" evidence="11">
    <location>
        <begin position="3440"/>
        <end position="3458"/>
    </location>
</feature>
<reference evidence="13 14" key="1">
    <citation type="submission" date="2016-06" db="EMBL/GenBank/DDBJ databases">
        <authorList>
            <consortium name="Pathogen Informatics"/>
        </authorList>
    </citation>
    <scope>NUCLEOTIDE SEQUENCE [LARGE SCALE GENOMIC DNA]</scope>
</reference>
<feature type="binding site" evidence="8">
    <location>
        <position position="1349"/>
    </location>
    <ligand>
        <name>ATP</name>
        <dbReference type="ChEBI" id="CHEBI:30616"/>
    </ligand>
</feature>
<name>A0A1C3KHE1_PLAOA</name>
<keyword evidence="3" id="KW-0808">Transferase</keyword>
<dbReference type="VEuPathDB" id="PlasmoDB:POWCR01_000087900"/>
<dbReference type="InterPro" id="IPR008271">
    <property type="entry name" value="Ser/Thr_kinase_AS"/>
</dbReference>
<dbReference type="EMBL" id="FLRJ01000264">
    <property type="protein sequence ID" value="SBT73168.1"/>
    <property type="molecule type" value="Genomic_DNA"/>
</dbReference>
<dbReference type="SUPFAM" id="SSF56112">
    <property type="entry name" value="Protein kinase-like (PK-like)"/>
    <property type="match status" value="1"/>
</dbReference>
<proteinExistence type="predicted"/>
<dbReference type="FunFam" id="1.10.510.10:FF:000571">
    <property type="entry name" value="Maternal embryonic leucine zipper kinase"/>
    <property type="match status" value="1"/>
</dbReference>
<keyword evidence="6 8" id="KW-0067">ATP-binding</keyword>
<dbReference type="InterPro" id="IPR030616">
    <property type="entry name" value="Aur-like"/>
</dbReference>
<dbReference type="Gene3D" id="1.10.510.10">
    <property type="entry name" value="Transferase(Phosphotransferase) domain 1"/>
    <property type="match status" value="1"/>
</dbReference>
<dbReference type="Proteomes" id="UP000243200">
    <property type="component" value="Unassembled WGS sequence"/>
</dbReference>
<evidence type="ECO:0000259" key="12">
    <source>
        <dbReference type="PROSITE" id="PS50011"/>
    </source>
</evidence>
<sequence>MDDINTDSLHMQKYYMDKIKKNINQIKKSQNINLLQNIHEGNFNLSKNYISKDFDESANNSIANENTFVSDQERSRKIGCDKDVRTEQDSLWEKHAIHTNHNWKGHSNGYGNYWSVNKNYAAKEYINQYNVPKINTIKKYNMNDNMLSNGSSKYCKNKIITPSGICSSGNISSEIRSNFSEVGNNQCLYNTCFSNAKLVNYFGNNKMVNNTHYKKSSEDASIKYVNVVNKRASGNENILGDGHDAKIVVNNNIPSSRFATNNSNLLFYNKNGRQKNEKGEMNYGQYRRNISNPHINNGICNTSGKYVTNAYTGHNINADYSKGDPNYQGMSHLWSHKNDMRNNGTNKNTVKTEIQNCVFTMDKMNNFIGINGSSSSIRKMSENALIPQRKKDNIYFEKYRDGESNPVKIPMQTNSNVLITNGMEEWRREPSKVQCDVRAQPQYDAVGHSSQRKKSLKRMFHNATDNKENSVKNVHLPTDKNLRNEKSGNLSNRTTPFQNWLIPTNFGISEKGNNYNTNIILQNVQQGIQEKGSSLREDLYVNESHNNTNMCEAKKLVEKNALENIDCSLHSLQTGKNVKIDFPFRKNVKQQLIDKTINAQEPRSCLSLPFKNIMYCTSANWSSKNELYEDWKKENCNLAAGKSVSAEDSTLKEEGKDIFKSVNYHLSSRDKDKSNLEGRCAERIEEKGGFVFRFLDNNSFGRKKSTIEEKDKSSTQCRNINRNEPKFQNAEKGDSLGLKNNKHNDVIQYGTQSCDEPNVQQDAIRCMQVNDKRKLSDMDKGLCTILGREMGINGEDRERLTRDKIIKRQKRPVDGEEECYKGKEANKPKEQLINQKSTLLDSCNIHESSHDYSSDTDPESKMIYIKDDNININEKRKLEKELELYFIKEGFLSTPSNSQQKYSENEESGNYLRRRMKHGSATHSDNTKSVYTEYSKIENYEVSSSSVDIFDDNEIKDVFDEVATSRSGINSFSTTRDVCDIMKRKALQNRGSSEKGYADSVTPNKPNSATSMKTFRTSGCRRASVGSDEDDVCGDGGDGGDGDDDEQANIFGNGRNQAKKVPTIDYLFSKNRNLLFIDLLKFNRKREKDGVENRFQDKFERKFNLIMLPNCEKERNIIDKIIYCLDPSYVNSTKDEKVRWQEKLKYMQEKFLESILCVSYPNHLWNEETFQVYINSLNFNSLLDDTFIKYEKDLSIHLFHKEEEIFSDAGNIGEGGFGIVTKMKFLNYPQYYAIKKISKDHIIKSQAAGQAYLEAKYHSVLSHVNIIKMYGCMQDEEYIYHVLEFCSKGSIYAISKNFKKRIIPDELAYKYFCHVVNGLYYLNQMGIFHRDIKMENVLVDHMDNAKLSDFGLSAMILGTKSHSALCGTLVYFSPEITSGTGYDWRSDIWSLGVLLYEMLVGDVPFDGSKTQIVESIFSCNLRFPDFVNPLAINLIKKALVVDVNKRIKLCDISSDPWMQEMWKLTFQKGLMKNQHMNNHIKEEEKNFNFINTLLKTQCFVKSSLNASLNYLKNTNGSKLDNPTTSLGNTNIDSLILETQQKLADFLQVEDIYMNEENMSSSDIVSSIESEFYPSHLYDSSVNTTYEGIVESCTKENKQKQDDNWNNIYLNENREDTSDVLTNNSMDSSKGTENVNVQKNKLVEEERIMKAENESSNGRKESNLVGRDGRDKVDRSTQNIHFNNTLYGDIHLEEETTVNTNKESIYLDINQDRKESQKKEERTIFKRKLSSYDYLVDEKNEMDLKQLEREKEHTNGTKCVENELEGKVRNYESVFIPPDEKSPDERKQKVMYPNEEDVSSENGINEDNVHKMNYPIVNEDLEMPKKGSDVMENNYSVLSTNMRSESPIGKFYVQKNSSTSDLPPFAGMLEVNSELPLGVVIGERVESIFKEKKERKVTSVMKGMIEKKAQNEQNGEREKSIKIINGSHESKTNEASSDTYDNVCLSNYEEEECPEIDKSYIPISVFKENKTELENENNIPKINLEVKDEKLPSETKKGENCESIEGEKTAAVRKHSMETVNSKTSHVGKWTRSDSENSCSFDESTSRSSVVGSGIGCKSDMVHICSKELVGKRERVKCEEEEEPKEMGVRNLEKYERNSEKTLPSDRKGMNAYEEQMKEALLGKQAEKIYEKMQARNCKKMELCFTETDHHSGSTSEENECTTERVEDSSEDIGFAQEGERNDIFSLGRGSLYDKYIDKINKLYLNIKNKKLLYDIENKKCVEREHDHILTRKIATHGKKNENVKEKEEVEAKASKEAKVDCTGHRDTGSGSVRFTCRAKKVNGKTTPFSVCKGMRNLQRDSAYGEDVSYVTTSSSESCGSKLDRKMESLRNKGTTRVRKNNFTDLYDKKFLDDKLANIERNIPNEQYGFTHKDKKEKTFSELKKNIVNNIISNTKMRVTPDFISLEKYNYPSSNSNNGDSIINENGKKDGCNMSEKGKKKWHYMEDNILGFLHSDYSSEKFSYGEEKGESVINISNNTLLRQKGEDTNDLDNGTPTCEPNMGEVMEETLEDGENHPHTNGGYEWAKMSSHAAKGRKENEISQRSYDFIADDLRENDCSAKKLHKYNSLNSLKSCTSFNSLGSPGFNNKVTFMTQENYNHVGDIFSNDRSSEDRISKGNTLLMSKNRISHDSSILEGISKMKRNGLIRNSSRDVSNKSGSTCSKRGYKKTGPADNSKDSYAKSNKRHMDRDLSETIFGEKTNRKNSMTELSNTCKKSLYRVSSNEEILNTRKGHYERNGSKNNASFVSKRKSSLKSKLNEKIFSSKRDSDEKKGKKSQIGRPSCSRAESSKSCDYVARNATCSSLYSGGIRANSESKNGIKIREVERGLTPEKEGRESTHRVQKKYGSCTCKEGDNNKLRNVISNKSSSSVIPSRYKIGVHRMNVEKNKESRDEREKKGLMVPLRSTKSYVERGKTNLHVQGSKTFQLDKNGHNKEVVAGNDLMKQTFKGKISNDIEMKNQVDKEKDETLLSNENTSYSTMNSIDTLIDAQHNSPSEDRTKNCVNLFQNSKQMIFANNLKNSKIKQYLKRKIEKIKKENEYTTIAGVKTESPPRVQKNDGERLITELNDRELDSHLDYAKDILGGNSKENVNIDEGKISMNDTEFNARIKHYNKSQNDFKMSRNASTANVLTGEENLDEEEYSFRQEKTDELLQRSRSEAIKKFSVSSVRGNPLCSPNFREKTKKRELSNKIQTIEEKGHKLNEDRKAEKDKSKHISVCYNKYARKNSDMSKINRMSPNIYVHKKIDVSTVKSRIDTNIFKKQKGAEVTGAVMGTEKGDAMGEKDACRNVESVINTDLVICRERGKSAKMLNESSITLRHKGIHPISNSSITGNDKMRKQKSSLNNSSNCKDKMVITCKRQFSDQVDGKIVKSMHVSTTEKHNKELLGQKGLYKRAEKSVITKDYDVELQNKLLFLNKKNVYKKSGKLEDGGEVNQGNARGRFDSRGSSREQSGKDGNADTHAPAKKSVSIYEGNNLKRKVSCKSDLFCVSPNYFSNKDEVKGENGRRYGEPPYLDCTGNTCLIGHSGRYAMQIQKGCNAKEEEIQGSGSTCDLFDENEISVIEGHIMNNVSFSKLDCIIPSSDAEGYQHAIRRGCATEGGETEERTDAIKSNNVGKRMKNGLRRDYKPNEFTDMGRLNVIGVEKNSPKIANSNTLYLYGKKKIDAKNVSNSKMYIDVYTNCHLKDDDRDITGKCKYNYEQEIKKGVKIGEKRQVSARKNLFPCSSLSLLHREGTKGNDKKSAVGGAFLGTPDVDSANKSCIVNGLREVKKVKNSRGVQKVNELDMSFCRKSALQKHGSMKKTLPSFNFPNCDEKPCDALNPMRFATGYGSMQSEKNVTPLGRNGTSCTQPKSEERSNNRLFTDSHVKNCFHSKNNVGSLIRGDVVTKASSNCFINDNVRKMNNSNLQNKDDHLRSDTSGCFLYKNYSKKGQIRSNNGSSHCSSIGKCTEKKAHSAYAKMVSRKVSNMSTITLGRDKGNSDKLFCSDDRGESALMKKVNNANSMRGVSSVKNIHGLSSISNNNVDLGKIKIAVNKPAKKIFVSG</sequence>
<evidence type="ECO:0000256" key="10">
    <source>
        <dbReference type="PROSITE-ProRule" id="PRU10141"/>
    </source>
</evidence>
<dbReference type="PROSITE" id="PS00107">
    <property type="entry name" value="PROTEIN_KINASE_ATP"/>
    <property type="match status" value="1"/>
</dbReference>
<evidence type="ECO:0000256" key="8">
    <source>
        <dbReference type="PIRSR" id="PIRSR630616-2"/>
    </source>
</evidence>
<evidence type="ECO:0000256" key="5">
    <source>
        <dbReference type="ARBA" id="ARBA00022777"/>
    </source>
</evidence>
<accession>A0A1C3KHE1</accession>
<evidence type="ECO:0000313" key="13">
    <source>
        <dbReference type="EMBL" id="SBT73168.1"/>
    </source>
</evidence>
<feature type="compositionally biased region" description="Basic and acidic residues" evidence="11">
    <location>
        <begin position="2756"/>
        <end position="2772"/>
    </location>
</feature>
<dbReference type="PANTHER" id="PTHR24350">
    <property type="entry name" value="SERINE/THREONINE-PROTEIN KINASE IAL-RELATED"/>
    <property type="match status" value="1"/>
</dbReference>
<feature type="region of interest" description="Disordered" evidence="11">
    <location>
        <begin position="3425"/>
        <end position="3466"/>
    </location>
</feature>
<feature type="compositionally biased region" description="Acidic residues" evidence="11">
    <location>
        <begin position="1027"/>
        <end position="1046"/>
    </location>
</feature>
<dbReference type="OrthoDB" id="377346at2759"/>
<keyword evidence="5 13" id="KW-0418">Kinase</keyword>
<feature type="cross-link" description="Glycyl lysine isopeptide (Lys-Gly) (interchain with G-Cter in SUMO2)" evidence="9">
    <location>
        <position position="1333"/>
    </location>
</feature>
<feature type="region of interest" description="Disordered" evidence="11">
    <location>
        <begin position="1649"/>
        <end position="1670"/>
    </location>
</feature>
<evidence type="ECO:0000256" key="3">
    <source>
        <dbReference type="ARBA" id="ARBA00022679"/>
    </source>
</evidence>
<feature type="region of interest" description="Disordered" evidence="11">
    <location>
        <begin position="2729"/>
        <end position="2786"/>
    </location>
</feature>
<dbReference type="Pfam" id="PF00069">
    <property type="entry name" value="Pkinase"/>
    <property type="match status" value="1"/>
</dbReference>
<feature type="binding site" evidence="8">
    <location>
        <begin position="1335"/>
        <end position="1336"/>
    </location>
    <ligand>
        <name>ATP</name>
        <dbReference type="ChEBI" id="CHEBI:30616"/>
    </ligand>
</feature>
<feature type="region of interest" description="Disordered" evidence="11">
    <location>
        <begin position="3326"/>
        <end position="3346"/>
    </location>
</feature>
<dbReference type="PROSITE" id="PS00108">
    <property type="entry name" value="PROTEIN_KINASE_ST"/>
    <property type="match status" value="1"/>
</dbReference>
<feature type="region of interest" description="Disordered" evidence="11">
    <location>
        <begin position="2644"/>
        <end position="2708"/>
    </location>
</feature>
<evidence type="ECO:0000256" key="4">
    <source>
        <dbReference type="ARBA" id="ARBA00022741"/>
    </source>
</evidence>
<dbReference type="GO" id="GO:0005524">
    <property type="term" value="F:ATP binding"/>
    <property type="evidence" value="ECO:0007669"/>
    <property type="project" value="UniProtKB-UniRule"/>
</dbReference>
<dbReference type="GO" id="GO:0004674">
    <property type="term" value="F:protein serine/threonine kinase activity"/>
    <property type="evidence" value="ECO:0007669"/>
    <property type="project" value="UniProtKB-KW"/>
</dbReference>
<evidence type="ECO:0000256" key="1">
    <source>
        <dbReference type="ARBA" id="ARBA00011245"/>
    </source>
</evidence>
<keyword evidence="4 8" id="KW-0547">Nucleotide-binding</keyword>
<dbReference type="VEuPathDB" id="PlasmoDB:PocGH01_00015800"/>
<feature type="region of interest" description="Disordered" evidence="11">
    <location>
        <begin position="2013"/>
        <end position="2044"/>
    </location>
</feature>
<dbReference type="InterPro" id="IPR000719">
    <property type="entry name" value="Prot_kinase_dom"/>
</dbReference>
<feature type="compositionally biased region" description="Basic and acidic residues" evidence="11">
    <location>
        <begin position="2674"/>
        <end position="2692"/>
    </location>
</feature>
<gene>
    <name evidence="13" type="primary">PowCR01_000087900</name>
    <name evidence="13" type="ORF">POWCR01_000087900</name>
</gene>
<feature type="region of interest" description="Disordered" evidence="11">
    <location>
        <begin position="705"/>
        <end position="739"/>
    </location>
</feature>
<evidence type="ECO:0000256" key="7">
    <source>
        <dbReference type="PIRSR" id="PIRSR630616-1"/>
    </source>
</evidence>
<evidence type="ECO:0000256" key="11">
    <source>
        <dbReference type="SAM" id="MobiDB-lite"/>
    </source>
</evidence>
<feature type="binding site" evidence="10">
    <location>
        <position position="1236"/>
    </location>
    <ligand>
        <name>ATP</name>
        <dbReference type="ChEBI" id="CHEBI:30616"/>
    </ligand>
</feature>